<protein>
    <submittedName>
        <fullName evidence="10">ZYBA0S08-05534g1_1</fullName>
    </submittedName>
</protein>
<dbReference type="Gene3D" id="1.50.10.150">
    <property type="entry name" value="Voltage-dependent anion channel"/>
    <property type="match status" value="1"/>
</dbReference>
<feature type="transmembrane region" description="Helical" evidence="9">
    <location>
        <begin position="357"/>
        <end position="376"/>
    </location>
</feature>
<dbReference type="Proteomes" id="UP000019375">
    <property type="component" value="Unassembled WGS sequence"/>
</dbReference>
<evidence type="ECO:0000256" key="7">
    <source>
        <dbReference type="ARBA" id="ARBA00023136"/>
    </source>
</evidence>
<dbReference type="PANTHER" id="PTHR31686:SF1">
    <property type="entry name" value="SULFITE EFFLUX PUMP SSU1"/>
    <property type="match status" value="1"/>
</dbReference>
<feature type="transmembrane region" description="Helical" evidence="9">
    <location>
        <begin position="130"/>
        <end position="152"/>
    </location>
</feature>
<dbReference type="EMBL" id="HG316461">
    <property type="protein sequence ID" value="CDF90886.1"/>
    <property type="molecule type" value="Genomic_DNA"/>
</dbReference>
<evidence type="ECO:0000256" key="2">
    <source>
        <dbReference type="ARBA" id="ARBA00008566"/>
    </source>
</evidence>
<evidence type="ECO:0000256" key="1">
    <source>
        <dbReference type="ARBA" id="ARBA00004651"/>
    </source>
</evidence>
<evidence type="ECO:0000256" key="6">
    <source>
        <dbReference type="ARBA" id="ARBA00022989"/>
    </source>
</evidence>
<feature type="transmembrane region" description="Helical" evidence="9">
    <location>
        <begin position="215"/>
        <end position="240"/>
    </location>
</feature>
<dbReference type="OrthoDB" id="1099at2759"/>
<dbReference type="Pfam" id="PF03595">
    <property type="entry name" value="SLAC1"/>
    <property type="match status" value="1"/>
</dbReference>
<keyword evidence="6 9" id="KW-1133">Transmembrane helix</keyword>
<evidence type="ECO:0000256" key="3">
    <source>
        <dbReference type="ARBA" id="ARBA00022448"/>
    </source>
</evidence>
<feature type="transmembrane region" description="Helical" evidence="9">
    <location>
        <begin position="318"/>
        <end position="336"/>
    </location>
</feature>
<accession>A0A8J2XCS2</accession>
<feature type="transmembrane region" description="Helical" evidence="9">
    <location>
        <begin position="252"/>
        <end position="273"/>
    </location>
</feature>
<dbReference type="AlphaFoldDB" id="A0A8J2XCS2"/>
<organism evidence="10 11">
    <name type="scientific">Zygosaccharomyces bailii (strain CLIB 213 / ATCC 58445 / CBS 680 / BCRC 21525 / NBRC 1098 / NCYC 1416 / NRRL Y-2227)</name>
    <dbReference type="NCBI Taxonomy" id="1333698"/>
    <lineage>
        <taxon>Eukaryota</taxon>
        <taxon>Fungi</taxon>
        <taxon>Dikarya</taxon>
        <taxon>Ascomycota</taxon>
        <taxon>Saccharomycotina</taxon>
        <taxon>Saccharomycetes</taxon>
        <taxon>Saccharomycetales</taxon>
        <taxon>Saccharomycetaceae</taxon>
        <taxon>Zygosaccharomyces</taxon>
    </lineage>
</organism>
<comment type="subcellular location">
    <subcellularLocation>
        <location evidence="1">Cell membrane</location>
        <topology evidence="1">Multi-pass membrane protein</topology>
    </subcellularLocation>
</comment>
<name>A0A8J2XCS2_ZYGB2</name>
<keyword evidence="5 9" id="KW-0812">Transmembrane</keyword>
<dbReference type="GO" id="GO:0005886">
    <property type="term" value="C:plasma membrane"/>
    <property type="evidence" value="ECO:0007669"/>
    <property type="project" value="UniProtKB-SubCell"/>
</dbReference>
<feature type="transmembrane region" description="Helical" evidence="9">
    <location>
        <begin position="47"/>
        <end position="69"/>
    </location>
</feature>
<feature type="transmembrane region" description="Helical" evidence="9">
    <location>
        <begin position="294"/>
        <end position="312"/>
    </location>
</feature>
<sequence length="458" mass="52755">MVLNKEIRIFASWFHPFLFVMVMGTGIASNLLFNFPYEARWLRICSYPMFGLAVLLLLYFHLLHLVHLIVFVKDNSWKAYMDKYFRDTTINGCWGTYPMGFITIINYIFQLARNRVESRVRAKHMIRLAYVMWWYILTISLLCAWGITYAVWQKQYKKGGKDSYKSYEEKVIFEQLNTSLLLIVIPLVVASSCGGLLTSADLFPEAFNRNIHLMTIVITMLTWLHSLGFVALLFAINFWNLYVNKLPSMLKVFTIFLFLGPMGQGAYGINLITENIRLYVERNYPTSGSDFQRDVLLLAVPWCFKIIGLILALLLLAFGYFFTVIGFVSIASYLITSVETTVGEDVKRRRIYNFHRGWFAMTFPMGTMSLGSTSIWDLYNDYVPMKTFRVLGAIYAVISIFWTLVCMTGTVYQSVLPRIKTFCTQAHDKGQETDATGRTSKELPITPSQSLESYISTP</sequence>
<reference evidence="11" key="1">
    <citation type="journal article" date="2013" name="Genome Announc.">
        <title>Genome sequence of the food spoilage yeast Zygosaccharomyces bailii CLIB 213(T).</title>
        <authorList>
            <person name="Galeote V."/>
            <person name="Bigey F."/>
            <person name="Devillers H."/>
            <person name="Neuveglise C."/>
            <person name="Dequin S."/>
        </authorList>
    </citation>
    <scope>NUCLEOTIDE SEQUENCE [LARGE SCALE GENOMIC DNA]</scope>
    <source>
        <strain evidence="11">CLIB 213 / ATCC 58445 / CBS 680 / CCRC 21525 / NBRC 1098 / NCYC 1416 / NRRL Y-2227</strain>
    </source>
</reference>
<evidence type="ECO:0000256" key="5">
    <source>
        <dbReference type="ARBA" id="ARBA00022692"/>
    </source>
</evidence>
<keyword evidence="7 9" id="KW-0472">Membrane</keyword>
<evidence type="ECO:0000256" key="4">
    <source>
        <dbReference type="ARBA" id="ARBA00022475"/>
    </source>
</evidence>
<keyword evidence="4" id="KW-1003">Cell membrane</keyword>
<keyword evidence="3" id="KW-0813">Transport</keyword>
<evidence type="ECO:0000313" key="11">
    <source>
        <dbReference type="Proteomes" id="UP000019375"/>
    </source>
</evidence>
<gene>
    <name evidence="10" type="ORF">BN860_05534g</name>
</gene>
<feature type="transmembrane region" description="Helical" evidence="9">
    <location>
        <begin position="180"/>
        <end position="203"/>
    </location>
</feature>
<feature type="compositionally biased region" description="Polar residues" evidence="8">
    <location>
        <begin position="446"/>
        <end position="458"/>
    </location>
</feature>
<keyword evidence="11" id="KW-1185">Reference proteome</keyword>
<evidence type="ECO:0000256" key="8">
    <source>
        <dbReference type="SAM" id="MobiDB-lite"/>
    </source>
</evidence>
<comment type="similarity">
    <text evidence="2">Belongs to the tellurite-resistance/dicarboxylate transporter (TDT) family.</text>
</comment>
<feature type="region of interest" description="Disordered" evidence="8">
    <location>
        <begin position="430"/>
        <end position="458"/>
    </location>
</feature>
<dbReference type="InterPro" id="IPR051629">
    <property type="entry name" value="Sulfite_efflux_TDT"/>
</dbReference>
<feature type="transmembrane region" description="Helical" evidence="9">
    <location>
        <begin position="12"/>
        <end position="35"/>
    </location>
</feature>
<dbReference type="GO" id="GO:0000319">
    <property type="term" value="F:sulfite transmembrane transporter activity"/>
    <property type="evidence" value="ECO:0007669"/>
    <property type="project" value="TreeGrafter"/>
</dbReference>
<dbReference type="InterPro" id="IPR038665">
    <property type="entry name" value="Voltage-dep_anion_channel_sf"/>
</dbReference>
<evidence type="ECO:0000256" key="9">
    <source>
        <dbReference type="SAM" id="Phobius"/>
    </source>
</evidence>
<feature type="transmembrane region" description="Helical" evidence="9">
    <location>
        <begin position="388"/>
        <end position="412"/>
    </location>
</feature>
<proteinExistence type="inferred from homology"/>
<dbReference type="InterPro" id="IPR004695">
    <property type="entry name" value="SLAC1/Mae1/Ssu1/TehA"/>
</dbReference>
<dbReference type="PANTHER" id="PTHR31686">
    <property type="match status" value="1"/>
</dbReference>
<feature type="transmembrane region" description="Helical" evidence="9">
    <location>
        <begin position="89"/>
        <end position="109"/>
    </location>
</feature>
<evidence type="ECO:0000313" key="10">
    <source>
        <dbReference type="EMBL" id="CDF90886.1"/>
    </source>
</evidence>